<keyword evidence="1" id="KW-0489">Methyltransferase</keyword>
<name>A0A8S5RXD2_9CAUD</name>
<sequence>MKKILDACCGSRMFWFDRQNPDVIFADNREIETTLCDGRSLLVKPDVHMDFRDMPYPDNSFKIVVFDPPHLIHAGTGSWLRQKYGVLPEDWPKYLKDGFDECMRVLEADGLLVFKWNEDQINLAEVLKVFDTKPLLGDQRGKTRWLIFMK</sequence>
<proteinExistence type="predicted"/>
<dbReference type="SUPFAM" id="SSF53335">
    <property type="entry name" value="S-adenosyl-L-methionine-dependent methyltransferases"/>
    <property type="match status" value="1"/>
</dbReference>
<organism evidence="1">
    <name type="scientific">Siphoviridae sp. ctLeh52</name>
    <dbReference type="NCBI Taxonomy" id="2827849"/>
    <lineage>
        <taxon>Viruses</taxon>
        <taxon>Duplodnaviria</taxon>
        <taxon>Heunggongvirae</taxon>
        <taxon>Uroviricota</taxon>
        <taxon>Caudoviricetes</taxon>
    </lineage>
</organism>
<keyword evidence="1" id="KW-0808">Transferase</keyword>
<reference evidence="1" key="1">
    <citation type="journal article" date="2021" name="Proc. Natl. Acad. Sci. U.S.A.">
        <title>A Catalog of Tens of Thousands of Viruses from Human Metagenomes Reveals Hidden Associations with Chronic Diseases.</title>
        <authorList>
            <person name="Tisza M.J."/>
            <person name="Buck C.B."/>
        </authorList>
    </citation>
    <scope>NUCLEOTIDE SEQUENCE</scope>
    <source>
        <strain evidence="1">CtLeh52</strain>
    </source>
</reference>
<protein>
    <submittedName>
        <fullName evidence="1">Methyltransferase domain</fullName>
    </submittedName>
</protein>
<dbReference type="GO" id="GO:0032259">
    <property type="term" value="P:methylation"/>
    <property type="evidence" value="ECO:0007669"/>
    <property type="project" value="UniProtKB-KW"/>
</dbReference>
<dbReference type="EMBL" id="BK032499">
    <property type="protein sequence ID" value="DAF43090.1"/>
    <property type="molecule type" value="Genomic_DNA"/>
</dbReference>
<dbReference type="InterPro" id="IPR029063">
    <property type="entry name" value="SAM-dependent_MTases_sf"/>
</dbReference>
<dbReference type="GO" id="GO:0008168">
    <property type="term" value="F:methyltransferase activity"/>
    <property type="evidence" value="ECO:0007669"/>
    <property type="project" value="UniProtKB-KW"/>
</dbReference>
<dbReference type="Gene3D" id="3.40.50.150">
    <property type="entry name" value="Vaccinia Virus protein VP39"/>
    <property type="match status" value="1"/>
</dbReference>
<accession>A0A8S5RXD2</accession>
<evidence type="ECO:0000313" key="1">
    <source>
        <dbReference type="EMBL" id="DAF43090.1"/>
    </source>
</evidence>